<dbReference type="EMBL" id="JAFIQS010000016">
    <property type="protein sequence ID" value="KAG5163004.1"/>
    <property type="molecule type" value="Genomic_DNA"/>
</dbReference>
<accession>A0A8H7XP60</accession>
<feature type="compositionally biased region" description="Polar residues" evidence="1">
    <location>
        <begin position="116"/>
        <end position="129"/>
    </location>
</feature>
<sequence>MELPLPKENVIQDQDNVHQKVKESVHRTVQTFVALCHKQEEAKFLAALSPKKLDMIAKNISEGLILPDNVMEPEEQDSLDQITLFLVLGEVIPPSFYIKKHRGKKANSLLKSALERSSYNSSKETQQAPPSHPLGTENDNTVSKQPSET</sequence>
<evidence type="ECO:0000256" key="1">
    <source>
        <dbReference type="SAM" id="MobiDB-lite"/>
    </source>
</evidence>
<feature type="region of interest" description="Disordered" evidence="1">
    <location>
        <begin position="116"/>
        <end position="149"/>
    </location>
</feature>
<gene>
    <name evidence="2" type="ORF">JR316_011871</name>
</gene>
<feature type="compositionally biased region" description="Polar residues" evidence="1">
    <location>
        <begin position="137"/>
        <end position="149"/>
    </location>
</feature>
<name>A0A8H7XP60_PSICU</name>
<organism evidence="2">
    <name type="scientific">Psilocybe cubensis</name>
    <name type="common">Psychedelic mushroom</name>
    <name type="synonym">Stropharia cubensis</name>
    <dbReference type="NCBI Taxonomy" id="181762"/>
    <lineage>
        <taxon>Eukaryota</taxon>
        <taxon>Fungi</taxon>
        <taxon>Dikarya</taxon>
        <taxon>Basidiomycota</taxon>
        <taxon>Agaricomycotina</taxon>
        <taxon>Agaricomycetes</taxon>
        <taxon>Agaricomycetidae</taxon>
        <taxon>Agaricales</taxon>
        <taxon>Agaricineae</taxon>
        <taxon>Strophariaceae</taxon>
        <taxon>Psilocybe</taxon>
    </lineage>
</organism>
<evidence type="ECO:0000313" key="2">
    <source>
        <dbReference type="EMBL" id="KAG5163004.1"/>
    </source>
</evidence>
<comment type="caution">
    <text evidence="2">The sequence shown here is derived from an EMBL/GenBank/DDBJ whole genome shotgun (WGS) entry which is preliminary data.</text>
</comment>
<proteinExistence type="predicted"/>
<reference evidence="2" key="1">
    <citation type="submission" date="2021-02" db="EMBL/GenBank/DDBJ databases">
        <title>Psilocybe cubensis genome.</title>
        <authorList>
            <person name="Mckernan K.J."/>
            <person name="Crawford S."/>
            <person name="Trippe A."/>
            <person name="Kane L.T."/>
            <person name="Mclaughlin S."/>
        </authorList>
    </citation>
    <scope>NUCLEOTIDE SEQUENCE [LARGE SCALE GENOMIC DNA]</scope>
    <source>
        <strain evidence="2">MGC-MH-2018</strain>
    </source>
</reference>
<protein>
    <submittedName>
        <fullName evidence="2">Uncharacterized protein</fullName>
    </submittedName>
</protein>
<dbReference type="AlphaFoldDB" id="A0A8H7XP60"/>